<gene>
    <name evidence="2" type="primary">EIF3K</name>
    <name evidence="2" type="ORF">HK100_007075</name>
</gene>
<accession>A0AAD5XCA8</accession>
<dbReference type="PANTHER" id="PTHR13022">
    <property type="entry name" value="EUKARYOTIC TRANSLATION INITIATION FACTOR 3 SUBUNIT 11"/>
    <property type="match status" value="1"/>
</dbReference>
<dbReference type="GO" id="GO:0005852">
    <property type="term" value="C:eukaryotic translation initiation factor 3 complex"/>
    <property type="evidence" value="ECO:0007669"/>
    <property type="project" value="InterPro"/>
</dbReference>
<reference evidence="2" key="1">
    <citation type="submission" date="2020-05" db="EMBL/GenBank/DDBJ databases">
        <title>Phylogenomic resolution of chytrid fungi.</title>
        <authorList>
            <person name="Stajich J.E."/>
            <person name="Amses K."/>
            <person name="Simmons R."/>
            <person name="Seto K."/>
            <person name="Myers J."/>
            <person name="Bonds A."/>
            <person name="Quandt C.A."/>
            <person name="Barry K."/>
            <person name="Liu P."/>
            <person name="Grigoriev I."/>
            <person name="Longcore J.E."/>
            <person name="James T.Y."/>
        </authorList>
    </citation>
    <scope>NUCLEOTIDE SEQUENCE</scope>
    <source>
        <strain evidence="2">JEL0513</strain>
    </source>
</reference>
<evidence type="ECO:0000313" key="3">
    <source>
        <dbReference type="Proteomes" id="UP001211907"/>
    </source>
</evidence>
<keyword evidence="2" id="KW-0396">Initiation factor</keyword>
<dbReference type="InterPro" id="IPR036388">
    <property type="entry name" value="WH-like_DNA-bd_sf"/>
</dbReference>
<protein>
    <submittedName>
        <fullName evidence="2">Eukaryotic translation initiation factor 3 subunit K</fullName>
    </submittedName>
</protein>
<dbReference type="InterPro" id="IPR009374">
    <property type="entry name" value="eIF3k"/>
</dbReference>
<keyword evidence="2" id="KW-0648">Protein biosynthesis</keyword>
<feature type="domain" description="CSN8/PSMD8/EIF3K" evidence="1">
    <location>
        <begin position="79"/>
        <end position="190"/>
    </location>
</feature>
<proteinExistence type="predicted"/>
<dbReference type="Gene3D" id="1.10.10.10">
    <property type="entry name" value="Winged helix-like DNA-binding domain superfamily/Winged helix DNA-binding domain"/>
    <property type="match status" value="1"/>
</dbReference>
<dbReference type="Proteomes" id="UP001211907">
    <property type="component" value="Unassembled WGS sequence"/>
</dbReference>
<organism evidence="2 3">
    <name type="scientific">Physocladia obscura</name>
    <dbReference type="NCBI Taxonomy" id="109957"/>
    <lineage>
        <taxon>Eukaryota</taxon>
        <taxon>Fungi</taxon>
        <taxon>Fungi incertae sedis</taxon>
        <taxon>Chytridiomycota</taxon>
        <taxon>Chytridiomycota incertae sedis</taxon>
        <taxon>Chytridiomycetes</taxon>
        <taxon>Chytridiales</taxon>
        <taxon>Chytriomycetaceae</taxon>
        <taxon>Physocladia</taxon>
    </lineage>
</organism>
<name>A0AAD5XCA8_9FUNG</name>
<evidence type="ECO:0000259" key="1">
    <source>
        <dbReference type="Pfam" id="PF10075"/>
    </source>
</evidence>
<dbReference type="EMBL" id="JADGJH010003314">
    <property type="protein sequence ID" value="KAJ3091883.1"/>
    <property type="molecule type" value="Genomic_DNA"/>
</dbReference>
<dbReference type="PANTHER" id="PTHR13022:SF0">
    <property type="entry name" value="EUKARYOTIC TRANSLATION INITIATION FACTOR 3 SUBUNIT K"/>
    <property type="match status" value="1"/>
</dbReference>
<feature type="non-terminal residue" evidence="2">
    <location>
        <position position="1"/>
    </location>
</feature>
<evidence type="ECO:0000313" key="2">
    <source>
        <dbReference type="EMBL" id="KAJ3091883.1"/>
    </source>
</evidence>
<dbReference type="InterPro" id="IPR033464">
    <property type="entry name" value="CSN8_PSD8_EIF3K"/>
</dbReference>
<keyword evidence="3" id="KW-1185">Reference proteome</keyword>
<comment type="caution">
    <text evidence="2">The sequence shown here is derived from an EMBL/GenBank/DDBJ whole genome shotgun (WGS) entry which is preliminary data.</text>
</comment>
<dbReference type="GO" id="GO:0003743">
    <property type="term" value="F:translation initiation factor activity"/>
    <property type="evidence" value="ECO:0007669"/>
    <property type="project" value="UniProtKB-KW"/>
</dbReference>
<dbReference type="AlphaFoldDB" id="A0AAD5XCA8"/>
<dbReference type="InterPro" id="IPR016020">
    <property type="entry name" value="Transl_init_fac_sub12_N_euk"/>
</dbReference>
<dbReference type="SUPFAM" id="SSF48371">
    <property type="entry name" value="ARM repeat"/>
    <property type="match status" value="1"/>
</dbReference>
<dbReference type="GO" id="GO:0043022">
    <property type="term" value="F:ribosome binding"/>
    <property type="evidence" value="ECO:0007669"/>
    <property type="project" value="InterPro"/>
</dbReference>
<dbReference type="Gene3D" id="1.25.40.250">
    <property type="entry name" value="ARM repeat, domain 1"/>
    <property type="match status" value="1"/>
</dbReference>
<dbReference type="InterPro" id="IPR016024">
    <property type="entry name" value="ARM-type_fold"/>
</dbReference>
<dbReference type="GO" id="GO:0006446">
    <property type="term" value="P:regulation of translational initiation"/>
    <property type="evidence" value="ECO:0007669"/>
    <property type="project" value="InterPro"/>
</dbReference>
<dbReference type="Pfam" id="PF10075">
    <property type="entry name" value="CSN8_PSD8_EIF3K"/>
    <property type="match status" value="1"/>
</dbReference>
<sequence>MSGRPEGIARIVETVERYNTTHIATLETYVWQQVSGENELDCEANLALLKLHAARGGLIGSGGGGGGDADAVPASVVAVFVVALAALPAAALNAARCLLPPHAAALADRHVAAILRLQRLLETCDFSAFWSLLATVNIPSNDNADHAPVPLITVFPQFQKRIRLFIANTLKVSYQQIDAALFLKYLNFTDLNDPDAKYFISLLGCSINL</sequence>